<dbReference type="Pfam" id="PF04397">
    <property type="entry name" value="LytTR"/>
    <property type="match status" value="1"/>
</dbReference>
<dbReference type="Gene3D" id="2.40.50.1020">
    <property type="entry name" value="LytTr DNA-binding domain"/>
    <property type="match status" value="1"/>
</dbReference>
<dbReference type="EMBL" id="WHLY01000002">
    <property type="protein sequence ID" value="MPR35300.1"/>
    <property type="molecule type" value="Genomic_DNA"/>
</dbReference>
<protein>
    <recommendedName>
        <fullName evidence="2">HTH LytTR-type domain-containing protein</fullName>
    </recommendedName>
</protein>
<feature type="domain" description="HTH LytTR-type" evidence="2">
    <location>
        <begin position="57"/>
        <end position="163"/>
    </location>
</feature>
<feature type="region of interest" description="Disordered" evidence="1">
    <location>
        <begin position="159"/>
        <end position="186"/>
    </location>
</feature>
<dbReference type="AlphaFoldDB" id="A0A7C9BGH2"/>
<evidence type="ECO:0000256" key="1">
    <source>
        <dbReference type="SAM" id="MobiDB-lite"/>
    </source>
</evidence>
<sequence>MYHLYPLCPYSGLYSAECLPICRFPTKLEEDSQPSGNGLRCICLLCERYPRPYIQLIEAKTATGDTILNVNDCYLFETEDGSYYVHHSQGKLTISKSLAELENELDPDRFFRGNRNFILNLNYFDSYTYWEKGKYILHSKQLPKKELVMPRARMQTLKESLEKNLSKSTTPASLTSRPLADSTENP</sequence>
<dbReference type="PANTHER" id="PTHR37299:SF1">
    <property type="entry name" value="STAGE 0 SPORULATION PROTEIN A HOMOLOG"/>
    <property type="match status" value="1"/>
</dbReference>
<dbReference type="PROSITE" id="PS50930">
    <property type="entry name" value="HTH_LYTTR"/>
    <property type="match status" value="1"/>
</dbReference>
<dbReference type="SMART" id="SM00850">
    <property type="entry name" value="LytTR"/>
    <property type="match status" value="1"/>
</dbReference>
<name>A0A7C9BGH2_9BACT</name>
<reference evidence="3 4" key="1">
    <citation type="submission" date="2019-10" db="EMBL/GenBank/DDBJ databases">
        <title>Draft Genome Sequence of Cytophagaceae sp. SJW1-29.</title>
        <authorList>
            <person name="Choi A."/>
        </authorList>
    </citation>
    <scope>NUCLEOTIDE SEQUENCE [LARGE SCALE GENOMIC DNA]</scope>
    <source>
        <strain evidence="3 4">SJW1-29</strain>
    </source>
</reference>
<feature type="compositionally biased region" description="Polar residues" evidence="1">
    <location>
        <begin position="166"/>
        <end position="186"/>
    </location>
</feature>
<dbReference type="Proteomes" id="UP000479293">
    <property type="component" value="Unassembled WGS sequence"/>
</dbReference>
<evidence type="ECO:0000313" key="4">
    <source>
        <dbReference type="Proteomes" id="UP000479293"/>
    </source>
</evidence>
<dbReference type="InterPro" id="IPR046947">
    <property type="entry name" value="LytR-like"/>
</dbReference>
<keyword evidence="4" id="KW-1185">Reference proteome</keyword>
<evidence type="ECO:0000259" key="2">
    <source>
        <dbReference type="PROSITE" id="PS50930"/>
    </source>
</evidence>
<dbReference type="GO" id="GO:0000156">
    <property type="term" value="F:phosphorelay response regulator activity"/>
    <property type="evidence" value="ECO:0007669"/>
    <property type="project" value="InterPro"/>
</dbReference>
<dbReference type="GO" id="GO:0003677">
    <property type="term" value="F:DNA binding"/>
    <property type="evidence" value="ECO:0007669"/>
    <property type="project" value="InterPro"/>
</dbReference>
<evidence type="ECO:0000313" key="3">
    <source>
        <dbReference type="EMBL" id="MPR35300.1"/>
    </source>
</evidence>
<comment type="caution">
    <text evidence="3">The sequence shown here is derived from an EMBL/GenBank/DDBJ whole genome shotgun (WGS) entry which is preliminary data.</text>
</comment>
<dbReference type="PANTHER" id="PTHR37299">
    <property type="entry name" value="TRANSCRIPTIONAL REGULATOR-RELATED"/>
    <property type="match status" value="1"/>
</dbReference>
<gene>
    <name evidence="3" type="ORF">GBK04_18575</name>
</gene>
<accession>A0A7C9BGH2</accession>
<dbReference type="InterPro" id="IPR007492">
    <property type="entry name" value="LytTR_DNA-bd_dom"/>
</dbReference>
<organism evidence="3 4">
    <name type="scientific">Salmonirosea aquatica</name>
    <dbReference type="NCBI Taxonomy" id="2654236"/>
    <lineage>
        <taxon>Bacteria</taxon>
        <taxon>Pseudomonadati</taxon>
        <taxon>Bacteroidota</taxon>
        <taxon>Cytophagia</taxon>
        <taxon>Cytophagales</taxon>
        <taxon>Spirosomataceae</taxon>
        <taxon>Salmonirosea</taxon>
    </lineage>
</organism>
<proteinExistence type="predicted"/>